<protein>
    <submittedName>
        <fullName evidence="1">Uncharacterized protein</fullName>
    </submittedName>
</protein>
<keyword evidence="2" id="KW-1185">Reference proteome</keyword>
<reference evidence="1" key="2">
    <citation type="submission" date="2017-10" db="EMBL/GenBank/DDBJ databases">
        <title>Ladona fulva Genome sequencing and assembly.</title>
        <authorList>
            <person name="Murali S."/>
            <person name="Richards S."/>
            <person name="Bandaranaike D."/>
            <person name="Bellair M."/>
            <person name="Blankenburg K."/>
            <person name="Chao H."/>
            <person name="Dinh H."/>
            <person name="Doddapaneni H."/>
            <person name="Dugan-Rocha S."/>
            <person name="Elkadiri S."/>
            <person name="Gnanaolivu R."/>
            <person name="Hernandez B."/>
            <person name="Skinner E."/>
            <person name="Javaid M."/>
            <person name="Lee S."/>
            <person name="Li M."/>
            <person name="Ming W."/>
            <person name="Munidasa M."/>
            <person name="Muniz J."/>
            <person name="Nguyen L."/>
            <person name="Hughes D."/>
            <person name="Osuji N."/>
            <person name="Pu L.-L."/>
            <person name="Puazo M."/>
            <person name="Qu C."/>
            <person name="Quiroz J."/>
            <person name="Raj R."/>
            <person name="Weissenberger G."/>
            <person name="Xin Y."/>
            <person name="Zou X."/>
            <person name="Han Y."/>
            <person name="Worley K."/>
            <person name="Muzny D."/>
            <person name="Gibbs R."/>
        </authorList>
    </citation>
    <scope>NUCLEOTIDE SEQUENCE</scope>
    <source>
        <strain evidence="1">Sampled in the wild</strain>
    </source>
</reference>
<comment type="caution">
    <text evidence="1">The sequence shown here is derived from an EMBL/GenBank/DDBJ whole genome shotgun (WGS) entry which is preliminary data.</text>
</comment>
<proteinExistence type="predicted"/>
<dbReference type="EMBL" id="KZ308558">
    <property type="protein sequence ID" value="KAG8231531.1"/>
    <property type="molecule type" value="Genomic_DNA"/>
</dbReference>
<organism evidence="1 2">
    <name type="scientific">Ladona fulva</name>
    <name type="common">Scarce chaser dragonfly</name>
    <name type="synonym">Libellula fulva</name>
    <dbReference type="NCBI Taxonomy" id="123851"/>
    <lineage>
        <taxon>Eukaryota</taxon>
        <taxon>Metazoa</taxon>
        <taxon>Ecdysozoa</taxon>
        <taxon>Arthropoda</taxon>
        <taxon>Hexapoda</taxon>
        <taxon>Insecta</taxon>
        <taxon>Pterygota</taxon>
        <taxon>Palaeoptera</taxon>
        <taxon>Odonata</taxon>
        <taxon>Epiprocta</taxon>
        <taxon>Anisoptera</taxon>
        <taxon>Libelluloidea</taxon>
        <taxon>Libellulidae</taxon>
        <taxon>Ladona</taxon>
    </lineage>
</organism>
<reference evidence="1" key="1">
    <citation type="submission" date="2013-04" db="EMBL/GenBank/DDBJ databases">
        <authorList>
            <person name="Qu J."/>
            <person name="Murali S.C."/>
            <person name="Bandaranaike D."/>
            <person name="Bellair M."/>
            <person name="Blankenburg K."/>
            <person name="Chao H."/>
            <person name="Dinh H."/>
            <person name="Doddapaneni H."/>
            <person name="Downs B."/>
            <person name="Dugan-Rocha S."/>
            <person name="Elkadiri S."/>
            <person name="Gnanaolivu R.D."/>
            <person name="Hernandez B."/>
            <person name="Javaid M."/>
            <person name="Jayaseelan J.C."/>
            <person name="Lee S."/>
            <person name="Li M."/>
            <person name="Ming W."/>
            <person name="Munidasa M."/>
            <person name="Muniz J."/>
            <person name="Nguyen L."/>
            <person name="Ongeri F."/>
            <person name="Osuji N."/>
            <person name="Pu L.-L."/>
            <person name="Puazo M."/>
            <person name="Qu C."/>
            <person name="Quiroz J."/>
            <person name="Raj R."/>
            <person name="Weissenberger G."/>
            <person name="Xin Y."/>
            <person name="Zou X."/>
            <person name="Han Y."/>
            <person name="Richards S."/>
            <person name="Worley K."/>
            <person name="Muzny D."/>
            <person name="Gibbs R."/>
        </authorList>
    </citation>
    <scope>NUCLEOTIDE SEQUENCE</scope>
    <source>
        <strain evidence="1">Sampled in the wild</strain>
    </source>
</reference>
<sequence length="187" mass="20896">MIRIEQQGEEVETEERKKVREAVLGNVATFALLIGLIRAGNGVCFIQPDGLWVPNSLNPLVSTAAIRKFLEANYGLECKSSQITTCIFLSSSQPPTPKITVQALVHPNLTDQGLQGTGAAYLHHRHFPLHVHHLPTGRASFHYFLSLHHQVHFQGQAYQGEGSEWVWVCDDEVKVQVENEGMGWVDF</sequence>
<dbReference type="AlphaFoldDB" id="A0A8K0P2T2"/>
<evidence type="ECO:0000313" key="1">
    <source>
        <dbReference type="EMBL" id="KAG8231531.1"/>
    </source>
</evidence>
<evidence type="ECO:0000313" key="2">
    <source>
        <dbReference type="Proteomes" id="UP000792457"/>
    </source>
</evidence>
<accession>A0A8K0P2T2</accession>
<gene>
    <name evidence="1" type="ORF">J437_LFUL008072</name>
</gene>
<dbReference type="Proteomes" id="UP000792457">
    <property type="component" value="Unassembled WGS sequence"/>
</dbReference>
<name>A0A8K0P2T2_LADFU</name>